<gene>
    <name evidence="2" type="ORF">ENU31_03535</name>
</gene>
<feature type="domain" description="Transcription regulator PadR N-terminal" evidence="1">
    <location>
        <begin position="19"/>
        <end position="84"/>
    </location>
</feature>
<dbReference type="InterPro" id="IPR005149">
    <property type="entry name" value="Tscrpt_reg_PadR_N"/>
</dbReference>
<dbReference type="PANTHER" id="PTHR43252">
    <property type="entry name" value="TRANSCRIPTIONAL REGULATOR YQJI"/>
    <property type="match status" value="1"/>
</dbReference>
<dbReference type="Gene3D" id="1.10.10.10">
    <property type="entry name" value="Winged helix-like DNA-binding domain superfamily/Winged helix DNA-binding domain"/>
    <property type="match status" value="1"/>
</dbReference>
<accession>A0A7C4D3L4</accession>
<evidence type="ECO:0000259" key="1">
    <source>
        <dbReference type="Pfam" id="PF03551"/>
    </source>
</evidence>
<organism evidence="2">
    <name type="scientific">Ignisphaera aggregans</name>
    <dbReference type="NCBI Taxonomy" id="334771"/>
    <lineage>
        <taxon>Archaea</taxon>
        <taxon>Thermoproteota</taxon>
        <taxon>Thermoprotei</taxon>
        <taxon>Desulfurococcales</taxon>
        <taxon>Desulfurococcaceae</taxon>
        <taxon>Ignisphaera</taxon>
    </lineage>
</organism>
<dbReference type="AlphaFoldDB" id="A0A7C4D3L4"/>
<dbReference type="Pfam" id="PF03551">
    <property type="entry name" value="PadR"/>
    <property type="match status" value="1"/>
</dbReference>
<protein>
    <submittedName>
        <fullName evidence="2">PadR family transcriptional regulator</fullName>
    </submittedName>
</protein>
<comment type="caution">
    <text evidence="2">The sequence shown here is derived from an EMBL/GenBank/DDBJ whole genome shotgun (WGS) entry which is preliminary data.</text>
</comment>
<dbReference type="EMBL" id="DTCA01000112">
    <property type="protein sequence ID" value="HGM07464.1"/>
    <property type="molecule type" value="Genomic_DNA"/>
</dbReference>
<evidence type="ECO:0000313" key="2">
    <source>
        <dbReference type="EMBL" id="HGM07464.1"/>
    </source>
</evidence>
<name>A0A7C4D3L4_9CREN</name>
<sequence>MLDSITLVKIKGALKYVILYSIFELGRAHGYELRQYIAKLFNLKYVPSNGILYPTLHELEKEGFLISHNEGRKRVYELTSKGVDYVYTKKQEIYDTIGKIRTMFNIINRLNIDKLISVVQILWEKNVVIPNHVVEVLSKKVLEIIEILNTQLESNSKNCDINQ</sequence>
<dbReference type="SUPFAM" id="SSF46785">
    <property type="entry name" value="Winged helix' DNA-binding domain"/>
    <property type="match status" value="1"/>
</dbReference>
<dbReference type="InterPro" id="IPR036390">
    <property type="entry name" value="WH_DNA-bd_sf"/>
</dbReference>
<proteinExistence type="predicted"/>
<dbReference type="PANTHER" id="PTHR43252:SF7">
    <property type="entry name" value="TRANSCRIPTIONAL REGULATOR YQJI"/>
    <property type="match status" value="1"/>
</dbReference>
<dbReference type="InterPro" id="IPR036388">
    <property type="entry name" value="WH-like_DNA-bd_sf"/>
</dbReference>
<reference evidence="2" key="1">
    <citation type="journal article" date="2020" name="mSystems">
        <title>Genome- and Community-Level Interaction Insights into Carbon Utilization and Element Cycling Functions of Hydrothermarchaeota in Hydrothermal Sediment.</title>
        <authorList>
            <person name="Zhou Z."/>
            <person name="Liu Y."/>
            <person name="Xu W."/>
            <person name="Pan J."/>
            <person name="Luo Z.H."/>
            <person name="Li M."/>
        </authorList>
    </citation>
    <scope>NUCLEOTIDE SEQUENCE [LARGE SCALE GENOMIC DNA]</scope>
    <source>
        <strain evidence="2">SpSt-658</strain>
    </source>
</reference>